<comment type="caution">
    <text evidence="4">The sequence shown here is derived from an EMBL/GenBank/DDBJ whole genome shotgun (WGS) entry which is preliminary data.</text>
</comment>
<keyword evidence="1 4" id="KW-0223">Dioxygenase</keyword>
<dbReference type="GO" id="GO:0051213">
    <property type="term" value="F:dioxygenase activity"/>
    <property type="evidence" value="ECO:0007669"/>
    <property type="project" value="UniProtKB-KW"/>
</dbReference>
<dbReference type="PANTHER" id="PTHR41517">
    <property type="entry name" value="1,2-DIOXYGENASE PROTEIN-RELATED"/>
    <property type="match status" value="1"/>
</dbReference>
<name>A0A840FKA9_9BURK</name>
<accession>A0A840FKA9</accession>
<keyword evidence="2" id="KW-0560">Oxidoreductase</keyword>
<sequence length="317" mass="33933">MTATVVLDMADLPMQRPSAPASAAQARARFFNSGNAFDVKLPEVPARLFAPPKEGRFGVFDCDQSQALGCGFAATTPLMLARYVRIAVRDALLPLDVCATGSVWYVISGGGRVTGAVDSFAFGAGDVFLLPGASGYRLEAGAEGALLWTVGNEPQLAFERAQPAPVADATIDAVHYPAAEIERQFELIFSTGTRDETSGRALIFSSDRQAAARNLTPTLTLSFNTLEPRTHQRAHRHNSAAITLVVQGEGCHSMVGGERCPWEPWATLVTPPGAPHSHHNEGAHGARFLIVQDGGLHYHARTMGFQFLEAVQARLQA</sequence>
<evidence type="ECO:0000256" key="2">
    <source>
        <dbReference type="ARBA" id="ARBA00023002"/>
    </source>
</evidence>
<dbReference type="InterPro" id="IPR047183">
    <property type="entry name" value="GDO-like"/>
</dbReference>
<dbReference type="InterPro" id="IPR011051">
    <property type="entry name" value="RmlC_Cupin_sf"/>
</dbReference>
<proteinExistence type="predicted"/>
<dbReference type="SUPFAM" id="SSF51182">
    <property type="entry name" value="RmlC-like cupins"/>
    <property type="match status" value="1"/>
</dbReference>
<evidence type="ECO:0000256" key="1">
    <source>
        <dbReference type="ARBA" id="ARBA00022964"/>
    </source>
</evidence>
<organism evidence="4 5">
    <name type="scientific">Variovorax guangxiensis</name>
    <dbReference type="NCBI Taxonomy" id="1775474"/>
    <lineage>
        <taxon>Bacteria</taxon>
        <taxon>Pseudomonadati</taxon>
        <taxon>Pseudomonadota</taxon>
        <taxon>Betaproteobacteria</taxon>
        <taxon>Burkholderiales</taxon>
        <taxon>Comamonadaceae</taxon>
        <taxon>Variovorax</taxon>
    </lineage>
</organism>
<feature type="domain" description="Cupin type-2" evidence="3">
    <location>
        <begin position="225"/>
        <end position="291"/>
    </location>
</feature>
<dbReference type="Gene3D" id="2.60.120.10">
    <property type="entry name" value="Jelly Rolls"/>
    <property type="match status" value="2"/>
</dbReference>
<dbReference type="Proteomes" id="UP000524450">
    <property type="component" value="Unassembled WGS sequence"/>
</dbReference>
<evidence type="ECO:0000313" key="5">
    <source>
        <dbReference type="Proteomes" id="UP000524450"/>
    </source>
</evidence>
<protein>
    <submittedName>
        <fullName evidence="4">Gentisate 1,2-dioxygenase</fullName>
    </submittedName>
</protein>
<dbReference type="PANTHER" id="PTHR41517:SF1">
    <property type="entry name" value="CUPIN"/>
    <property type="match status" value="1"/>
</dbReference>
<dbReference type="RefSeq" id="WP_184638489.1">
    <property type="nucleotide sequence ID" value="NZ_JACIFZ010000002.1"/>
</dbReference>
<dbReference type="AlphaFoldDB" id="A0A840FKA9"/>
<dbReference type="InterPro" id="IPR014710">
    <property type="entry name" value="RmlC-like_jellyroll"/>
</dbReference>
<dbReference type="Pfam" id="PF07883">
    <property type="entry name" value="Cupin_2"/>
    <property type="match status" value="1"/>
</dbReference>
<gene>
    <name evidence="4" type="ORF">GGD71_002843</name>
</gene>
<evidence type="ECO:0000313" key="4">
    <source>
        <dbReference type="EMBL" id="MBB4222083.1"/>
    </source>
</evidence>
<reference evidence="4 5" key="1">
    <citation type="submission" date="2020-08" db="EMBL/GenBank/DDBJ databases">
        <title>Genomic Encyclopedia of Type Strains, Phase IV (KMG-V): Genome sequencing to study the core and pangenomes of soil and plant-associated prokaryotes.</title>
        <authorList>
            <person name="Whitman W."/>
        </authorList>
    </citation>
    <scope>NUCLEOTIDE SEQUENCE [LARGE SCALE GENOMIC DNA]</scope>
    <source>
        <strain evidence="4 5">34/80</strain>
    </source>
</reference>
<evidence type="ECO:0000259" key="3">
    <source>
        <dbReference type="Pfam" id="PF07883"/>
    </source>
</evidence>
<dbReference type="EMBL" id="JACIFZ010000002">
    <property type="protein sequence ID" value="MBB4222083.1"/>
    <property type="molecule type" value="Genomic_DNA"/>
</dbReference>
<dbReference type="InterPro" id="IPR013096">
    <property type="entry name" value="Cupin_2"/>
</dbReference>